<gene>
    <name evidence="3" type="ORF">TRAPUB_3436</name>
</gene>
<name>A0A1M2W7L2_TRAPU</name>
<dbReference type="Gene3D" id="3.20.20.70">
    <property type="entry name" value="Aldolase class I"/>
    <property type="match status" value="1"/>
</dbReference>
<dbReference type="InterPro" id="IPR001585">
    <property type="entry name" value="TAL/FSA"/>
</dbReference>
<dbReference type="InterPro" id="IPR013785">
    <property type="entry name" value="Aldolase_TIM"/>
</dbReference>
<dbReference type="PANTHER" id="PTHR10683">
    <property type="entry name" value="TRANSALDOLASE"/>
    <property type="match status" value="1"/>
</dbReference>
<keyword evidence="1" id="KW-0704">Schiff base</keyword>
<evidence type="ECO:0000313" key="4">
    <source>
        <dbReference type="Proteomes" id="UP000184267"/>
    </source>
</evidence>
<proteinExistence type="predicted"/>
<organism evidence="3 4">
    <name type="scientific">Trametes pubescens</name>
    <name type="common">White-rot fungus</name>
    <dbReference type="NCBI Taxonomy" id="154538"/>
    <lineage>
        <taxon>Eukaryota</taxon>
        <taxon>Fungi</taxon>
        <taxon>Dikarya</taxon>
        <taxon>Basidiomycota</taxon>
        <taxon>Agaricomycotina</taxon>
        <taxon>Agaricomycetes</taxon>
        <taxon>Polyporales</taxon>
        <taxon>Polyporaceae</taxon>
        <taxon>Trametes</taxon>
    </lineage>
</organism>
<dbReference type="GO" id="GO:0009052">
    <property type="term" value="P:pentose-phosphate shunt, non-oxidative branch"/>
    <property type="evidence" value="ECO:0007669"/>
    <property type="project" value="TreeGrafter"/>
</dbReference>
<feature type="region of interest" description="Disordered" evidence="2">
    <location>
        <begin position="266"/>
        <end position="306"/>
    </location>
</feature>
<accession>A0A1M2W7L2</accession>
<dbReference type="GO" id="GO:0005975">
    <property type="term" value="P:carbohydrate metabolic process"/>
    <property type="evidence" value="ECO:0007669"/>
    <property type="project" value="InterPro"/>
</dbReference>
<evidence type="ECO:0000256" key="2">
    <source>
        <dbReference type="SAM" id="MobiDB-lite"/>
    </source>
</evidence>
<dbReference type="EMBL" id="MNAD01000125">
    <property type="protein sequence ID" value="OJT15838.1"/>
    <property type="molecule type" value="Genomic_DNA"/>
</dbReference>
<dbReference type="STRING" id="154538.A0A1M2W7L2"/>
<dbReference type="SUPFAM" id="SSF51569">
    <property type="entry name" value="Aldolase"/>
    <property type="match status" value="1"/>
</dbReference>
<reference evidence="3 4" key="1">
    <citation type="submission" date="2016-10" db="EMBL/GenBank/DDBJ databases">
        <title>Genome sequence of the basidiomycete white-rot fungus Trametes pubescens.</title>
        <authorList>
            <person name="Makela M.R."/>
            <person name="Granchi Z."/>
            <person name="Peng M."/>
            <person name="De Vries R.P."/>
            <person name="Grigoriev I."/>
            <person name="Riley R."/>
            <person name="Hilden K."/>
        </authorList>
    </citation>
    <scope>NUCLEOTIDE SEQUENCE [LARGE SCALE GENOMIC DNA]</scope>
    <source>
        <strain evidence="3 4">FBCC735</strain>
    </source>
</reference>
<dbReference type="Proteomes" id="UP000184267">
    <property type="component" value="Unassembled WGS sequence"/>
</dbReference>
<dbReference type="AlphaFoldDB" id="A0A1M2W7L2"/>
<keyword evidence="4" id="KW-1185">Reference proteome</keyword>
<comment type="caution">
    <text evidence="3">The sequence shown here is derived from an EMBL/GenBank/DDBJ whole genome shotgun (WGS) entry which is preliminary data.</text>
</comment>
<dbReference type="PANTHER" id="PTHR10683:SF39">
    <property type="entry name" value="TRANSALDOLASE"/>
    <property type="match status" value="1"/>
</dbReference>
<dbReference type="OMA" id="IFCDMQD"/>
<protein>
    <submittedName>
        <fullName evidence="3">Transaldolase</fullName>
    </submittedName>
</protein>
<feature type="compositionally biased region" description="Low complexity" evidence="2">
    <location>
        <begin position="266"/>
        <end position="278"/>
    </location>
</feature>
<dbReference type="OrthoDB" id="1711136at2759"/>
<dbReference type="Pfam" id="PF00923">
    <property type="entry name" value="TAL_FSA"/>
    <property type="match status" value="1"/>
</dbReference>
<evidence type="ECO:0000256" key="1">
    <source>
        <dbReference type="ARBA" id="ARBA00023270"/>
    </source>
</evidence>
<evidence type="ECO:0000313" key="3">
    <source>
        <dbReference type="EMBL" id="OJT15838.1"/>
    </source>
</evidence>
<sequence>MAPASLLSHVRSQLVVDVDSMNPDVAVRHTTPTHTFCDMTSNQAIVYGEAVRPEQASVFNEAVAKIRSGETQLDIETQVSDAVDLLTVLLAKQVYPNLTGRVHAQASPSAAYDTEATIQHAKKLVALFEANGIPKSRVCIKIPTTPESIVACNYLEKLGIRTLATCLFSVPQALAAHQAGCLYIAPYFNELRVHFEPGLWKAYEDTAREHPMGPVIGAIVKLYKEIGSSTLVMPASIVTAKEVVALVSLRPDHLTLSGAVLDELAAASSPEEPTAAEPKPQHPDVPLSSEPAGAKATGQAKEPGVNDVNYLENDADALKAAFAADTETSRKMADALRIFGEMETKTKDLLRAALQA</sequence>
<dbReference type="GO" id="GO:0004801">
    <property type="term" value="F:transaldolase activity"/>
    <property type="evidence" value="ECO:0007669"/>
    <property type="project" value="TreeGrafter"/>
</dbReference>